<dbReference type="Gene3D" id="3.40.50.1820">
    <property type="entry name" value="alpha/beta hydrolase"/>
    <property type="match status" value="1"/>
</dbReference>
<keyword evidence="3" id="KW-1185">Reference proteome</keyword>
<reference evidence="2" key="1">
    <citation type="submission" date="2020-10" db="EMBL/GenBank/DDBJ databases">
        <title>Unveiling of a novel bifunctional photoreceptor, Dualchrome1, isolated from a cosmopolitan green alga.</title>
        <authorList>
            <person name="Suzuki S."/>
            <person name="Kawachi M."/>
        </authorList>
    </citation>
    <scope>NUCLEOTIDE SEQUENCE</scope>
    <source>
        <strain evidence="2">NIES 2893</strain>
    </source>
</reference>
<dbReference type="PANTHER" id="PTHR43689:SF8">
    <property type="entry name" value="ALPHA_BETA-HYDROLASES SUPERFAMILY PROTEIN"/>
    <property type="match status" value="1"/>
</dbReference>
<proteinExistence type="predicted"/>
<organism evidence="2 3">
    <name type="scientific">Pycnococcus provasolii</name>
    <dbReference type="NCBI Taxonomy" id="41880"/>
    <lineage>
        <taxon>Eukaryota</taxon>
        <taxon>Viridiplantae</taxon>
        <taxon>Chlorophyta</taxon>
        <taxon>Pseudoscourfieldiophyceae</taxon>
        <taxon>Pseudoscourfieldiales</taxon>
        <taxon>Pycnococcaceae</taxon>
        <taxon>Pycnococcus</taxon>
    </lineage>
</organism>
<dbReference type="SUPFAM" id="SSF53474">
    <property type="entry name" value="alpha/beta-Hydrolases"/>
    <property type="match status" value="1"/>
</dbReference>
<feature type="domain" description="AB hydrolase-1" evidence="1">
    <location>
        <begin position="235"/>
        <end position="517"/>
    </location>
</feature>
<dbReference type="Pfam" id="PF12697">
    <property type="entry name" value="Abhydrolase_6"/>
    <property type="match status" value="1"/>
</dbReference>
<dbReference type="OrthoDB" id="19657at2759"/>
<name>A0A830H4T2_9CHLO</name>
<dbReference type="InterPro" id="IPR029058">
    <property type="entry name" value="AB_hydrolase_fold"/>
</dbReference>
<evidence type="ECO:0000313" key="2">
    <source>
        <dbReference type="EMBL" id="GHP02166.1"/>
    </source>
</evidence>
<evidence type="ECO:0000313" key="3">
    <source>
        <dbReference type="Proteomes" id="UP000660262"/>
    </source>
</evidence>
<dbReference type="AlphaFoldDB" id="A0A830H4T2"/>
<dbReference type="Proteomes" id="UP000660262">
    <property type="component" value="Unassembled WGS sequence"/>
</dbReference>
<dbReference type="EMBL" id="BNJQ01000002">
    <property type="protein sequence ID" value="GHP02166.1"/>
    <property type="molecule type" value="Genomic_DNA"/>
</dbReference>
<sequence length="528" mass="56107">MAPPVVLNPVSHAPCRPPHALAAGALDTTTSPPGGAFSASSFLIHNSNRGGGGGGGGGSWFRRTKTTSVFAGQAKHVQNNHAPSSKLISKRNASINTTYRRAPAPAPAPLTYSYVAQTKTKTNATDESSHDASAVRPSTTYSTVVICALTATLTATLAYYASKPAHVVALCAATATLICAVVQNQIRYQAKLVPHTEVADEDSRFARAQLLDESVDVHYKQVDGTTNSTKGAVALFLHGFGSNTSSFEVNDAMRKFVQESSTSYPIAAAAAYDRPGFGLTERPTRLENFTDSQAAVCGLAVLRDVCEQLGDDDKSQRPVILVGHSAGAAVAAILAEMLGVERCQAIVLLAPSILPSSSKSTTATTRSPAALRVVARLFLAVFVRLLYPLQLFLQRLVANQAFWKTGLQGSWVRPIDPALVTGYSRPSMITGWDVGLVRYLLARLLEIGRRSSTSLLSACGCPILILHGQQDMLVPVSNSASLQKFLSAASREQTVQFESLENVGHSPQEEVADVFAARSAAFLREQLA</sequence>
<gene>
    <name evidence="2" type="ORF">PPROV_000092300</name>
</gene>
<comment type="caution">
    <text evidence="2">The sequence shown here is derived from an EMBL/GenBank/DDBJ whole genome shotgun (WGS) entry which is preliminary data.</text>
</comment>
<dbReference type="InterPro" id="IPR000073">
    <property type="entry name" value="AB_hydrolase_1"/>
</dbReference>
<dbReference type="PANTHER" id="PTHR43689">
    <property type="entry name" value="HYDROLASE"/>
    <property type="match status" value="1"/>
</dbReference>
<protein>
    <recommendedName>
        <fullName evidence="1">AB hydrolase-1 domain-containing protein</fullName>
    </recommendedName>
</protein>
<accession>A0A830H4T2</accession>
<evidence type="ECO:0000259" key="1">
    <source>
        <dbReference type="Pfam" id="PF12697"/>
    </source>
</evidence>